<proteinExistence type="predicted"/>
<feature type="chain" id="PRO_5043777428" description="Hedgehog protein Hint domain-containing protein" evidence="1">
    <location>
        <begin position="27"/>
        <end position="360"/>
    </location>
</feature>
<organism evidence="3 4">
    <name type="scientific">Apatococcus lobatus</name>
    <dbReference type="NCBI Taxonomy" id="904363"/>
    <lineage>
        <taxon>Eukaryota</taxon>
        <taxon>Viridiplantae</taxon>
        <taxon>Chlorophyta</taxon>
        <taxon>core chlorophytes</taxon>
        <taxon>Trebouxiophyceae</taxon>
        <taxon>Chlorellales</taxon>
        <taxon>Chlorellaceae</taxon>
        <taxon>Apatococcus</taxon>
    </lineage>
</organism>
<dbReference type="InterPro" id="IPR052140">
    <property type="entry name" value="Dev_Signal_Hedgehog-like"/>
</dbReference>
<dbReference type="InterPro" id="IPR001767">
    <property type="entry name" value="Hedgehog_Hint"/>
</dbReference>
<feature type="signal peptide" evidence="1">
    <location>
        <begin position="1"/>
        <end position="26"/>
    </location>
</feature>
<dbReference type="InterPro" id="IPR036844">
    <property type="entry name" value="Hint_dom_sf"/>
</dbReference>
<name>A0AAW1QCN6_9CHLO</name>
<dbReference type="SUPFAM" id="SSF51294">
    <property type="entry name" value="Hedgehog/intein (Hint) domain"/>
    <property type="match status" value="1"/>
</dbReference>
<dbReference type="Gene3D" id="2.170.16.10">
    <property type="entry name" value="Hedgehog/Intein (Hint) domain"/>
    <property type="match status" value="1"/>
</dbReference>
<accession>A0AAW1QCN6</accession>
<keyword evidence="1" id="KW-0732">Signal</keyword>
<protein>
    <recommendedName>
        <fullName evidence="2">Hedgehog protein Hint domain-containing protein</fullName>
    </recommendedName>
</protein>
<evidence type="ECO:0000313" key="4">
    <source>
        <dbReference type="Proteomes" id="UP001438707"/>
    </source>
</evidence>
<dbReference type="PANTHER" id="PTHR46706">
    <property type="entry name" value="PROTEIN QUA-1-RELATED"/>
    <property type="match status" value="1"/>
</dbReference>
<evidence type="ECO:0000259" key="2">
    <source>
        <dbReference type="Pfam" id="PF01079"/>
    </source>
</evidence>
<comment type="caution">
    <text evidence="3">The sequence shown here is derived from an EMBL/GenBank/DDBJ whole genome shotgun (WGS) entry which is preliminary data.</text>
</comment>
<dbReference type="Proteomes" id="UP001438707">
    <property type="component" value="Unassembled WGS sequence"/>
</dbReference>
<dbReference type="Pfam" id="PF01079">
    <property type="entry name" value="Hint"/>
    <property type="match status" value="1"/>
</dbReference>
<dbReference type="PANTHER" id="PTHR46706:SF12">
    <property type="entry name" value="PROTEIN QUA-1-RELATED"/>
    <property type="match status" value="1"/>
</dbReference>
<dbReference type="EMBL" id="JALJOS010000053">
    <property type="protein sequence ID" value="KAK9818877.1"/>
    <property type="molecule type" value="Genomic_DNA"/>
</dbReference>
<gene>
    <name evidence="3" type="ORF">WJX74_006247</name>
</gene>
<dbReference type="AlphaFoldDB" id="A0AAW1QCN6"/>
<keyword evidence="4" id="KW-1185">Reference proteome</keyword>
<sequence>MKRALAPVGFVVLFCALVLVPTPSQAWSPGVCACKCCAQCNDIHLAGSFHTARSTNCTTTNCGKKLPSECPVYVSGGWGRNEPVFVSTGIVAQLNLVANSLSSACTTQYPELADCFSGYLATQTQGLATLISTSKSKTDCPVGNLTIAGCFPGSASAYVQLEDGTIAARTMEHLAVGDKVLVARTSGELAFEDIFMFSHQSPEVSSFIELSTSDSSNISLSPDHYIHVLAAGAHSTKIVTAAQVKAGDQLWTTSSFAPLSRLQWSTVSGSKKVQLQGLYNPHTASGTIVVNSVLACSFPNTLPPSIAAHRAATMPAWVLYNLIPSKAAAGQLNRLLLHLYFSSASASRHVMHSIIATFKA</sequence>
<reference evidence="3 4" key="1">
    <citation type="journal article" date="2024" name="Nat. Commun.">
        <title>Phylogenomics reveals the evolutionary origins of lichenization in chlorophyte algae.</title>
        <authorList>
            <person name="Puginier C."/>
            <person name="Libourel C."/>
            <person name="Otte J."/>
            <person name="Skaloud P."/>
            <person name="Haon M."/>
            <person name="Grisel S."/>
            <person name="Petersen M."/>
            <person name="Berrin J.G."/>
            <person name="Delaux P.M."/>
            <person name="Dal Grande F."/>
            <person name="Keller J."/>
        </authorList>
    </citation>
    <scope>NUCLEOTIDE SEQUENCE [LARGE SCALE GENOMIC DNA]</scope>
    <source>
        <strain evidence="3 4">SAG 2145</strain>
    </source>
</reference>
<dbReference type="PROSITE" id="PS51257">
    <property type="entry name" value="PROKAR_LIPOPROTEIN"/>
    <property type="match status" value="1"/>
</dbReference>
<feature type="domain" description="Hedgehog protein Hint" evidence="2">
    <location>
        <begin position="146"/>
        <end position="307"/>
    </location>
</feature>
<evidence type="ECO:0000256" key="1">
    <source>
        <dbReference type="SAM" id="SignalP"/>
    </source>
</evidence>
<dbReference type="GO" id="GO:0016540">
    <property type="term" value="P:protein autoprocessing"/>
    <property type="evidence" value="ECO:0007669"/>
    <property type="project" value="InterPro"/>
</dbReference>
<evidence type="ECO:0000313" key="3">
    <source>
        <dbReference type="EMBL" id="KAK9818877.1"/>
    </source>
</evidence>